<dbReference type="EMBL" id="CAIIXF020000379">
    <property type="protein sequence ID" value="CAH1803254.1"/>
    <property type="molecule type" value="Genomic_DNA"/>
</dbReference>
<protein>
    <submittedName>
        <fullName evidence="2">Uncharacterized protein</fullName>
    </submittedName>
</protein>
<name>A0A8S4Q9Y0_OWEFU</name>
<organism evidence="2 3">
    <name type="scientific">Owenia fusiformis</name>
    <name type="common">Polychaete worm</name>
    <dbReference type="NCBI Taxonomy" id="6347"/>
    <lineage>
        <taxon>Eukaryota</taxon>
        <taxon>Metazoa</taxon>
        <taxon>Spiralia</taxon>
        <taxon>Lophotrochozoa</taxon>
        <taxon>Annelida</taxon>
        <taxon>Polychaeta</taxon>
        <taxon>Sedentaria</taxon>
        <taxon>Canalipalpata</taxon>
        <taxon>Sabellida</taxon>
        <taxon>Oweniida</taxon>
        <taxon>Oweniidae</taxon>
        <taxon>Owenia</taxon>
    </lineage>
</organism>
<reference evidence="2" key="1">
    <citation type="submission" date="2022-03" db="EMBL/GenBank/DDBJ databases">
        <authorList>
            <person name="Martin C."/>
        </authorList>
    </citation>
    <scope>NUCLEOTIDE SEQUENCE</scope>
</reference>
<sequence>MVDLPVDSSPRQENPTEKKPYEELLPCAEKILRKIPVVRGYGMREDGYYTIHIVDGYVKKASRYIKKHIPGYKFNFVPWMKGERIHLLGCTGASLKSRVINRAEFDSIGTLGGLVATNTVNGVEHVYAATANHVVDINIHEEDQNQNTKTEQNKIEFMTWSKDDESDIRTIGTEVSYNIPLKLKDRDNEDEDEWVIFKDSSGDDNDGDFRDSSDDYDDYSDDDIDVDSRDSSDDYSDDDIDGDSRDSSDDYSDDDIDGDSRDSSDDYSDDDNDAVSKDSLEDGFTDDVDTTGDENGANDCVPAQYDIALVLIDEKHKDLVDQCKPCHECCSTLSSTNKDVLTKGIVVKLGFSKSLNKGKIKCLKYAGEIEIDNKTAWCSNLVIIGSVLSSEYFSEEGDSGTIVEIQYDSTIGHHSPDCFMVFAGWEKEYSLNVWKCPVSLAFNLKHALEKLSEQLNNDDETEKMFRLSCCKHVTSASISIQANNEPGEVINKSNSSSQSSINEIETNLDCASGTSGTETVTKLDSCVSR</sequence>
<dbReference type="AlphaFoldDB" id="A0A8S4Q9Y0"/>
<gene>
    <name evidence="2" type="ORF">OFUS_LOCUS26865</name>
</gene>
<evidence type="ECO:0000256" key="1">
    <source>
        <dbReference type="SAM" id="MobiDB-lite"/>
    </source>
</evidence>
<proteinExistence type="predicted"/>
<feature type="compositionally biased region" description="Acidic residues" evidence="1">
    <location>
        <begin position="214"/>
        <end position="225"/>
    </location>
</feature>
<keyword evidence="3" id="KW-1185">Reference proteome</keyword>
<evidence type="ECO:0000313" key="2">
    <source>
        <dbReference type="EMBL" id="CAH1803254.1"/>
    </source>
</evidence>
<feature type="region of interest" description="Disordered" evidence="1">
    <location>
        <begin position="1"/>
        <end position="20"/>
    </location>
</feature>
<accession>A0A8S4Q9Y0</accession>
<comment type="caution">
    <text evidence="2">The sequence shown here is derived from an EMBL/GenBank/DDBJ whole genome shotgun (WGS) entry which is preliminary data.</text>
</comment>
<feature type="compositionally biased region" description="Acidic residues" evidence="1">
    <location>
        <begin position="281"/>
        <end position="292"/>
    </location>
</feature>
<dbReference type="Proteomes" id="UP000749559">
    <property type="component" value="Unassembled WGS sequence"/>
</dbReference>
<evidence type="ECO:0000313" key="3">
    <source>
        <dbReference type="Proteomes" id="UP000749559"/>
    </source>
</evidence>
<feature type="region of interest" description="Disordered" evidence="1">
    <location>
        <begin position="196"/>
        <end position="297"/>
    </location>
</feature>